<evidence type="ECO:0000313" key="1">
    <source>
        <dbReference type="EMBL" id="KIN98349.1"/>
    </source>
</evidence>
<reference evidence="1 2" key="1">
    <citation type="submission" date="2014-04" db="EMBL/GenBank/DDBJ databases">
        <authorList>
            <consortium name="DOE Joint Genome Institute"/>
            <person name="Kuo A."/>
            <person name="Kohler A."/>
            <person name="Costa M.D."/>
            <person name="Nagy L.G."/>
            <person name="Floudas D."/>
            <person name="Copeland A."/>
            <person name="Barry K.W."/>
            <person name="Cichocki N."/>
            <person name="Veneault-Fourrey C."/>
            <person name="LaButti K."/>
            <person name="Lindquist E.A."/>
            <person name="Lipzen A."/>
            <person name="Lundell T."/>
            <person name="Morin E."/>
            <person name="Murat C."/>
            <person name="Sun H."/>
            <person name="Tunlid A."/>
            <person name="Henrissat B."/>
            <person name="Grigoriev I.V."/>
            <person name="Hibbett D.S."/>
            <person name="Martin F."/>
            <person name="Nordberg H.P."/>
            <person name="Cantor M.N."/>
            <person name="Hua S.X."/>
        </authorList>
    </citation>
    <scope>NUCLEOTIDE SEQUENCE [LARGE SCALE GENOMIC DNA]</scope>
    <source>
        <strain evidence="1 2">Marx 270</strain>
    </source>
</reference>
<dbReference type="AlphaFoldDB" id="A0A0C3NB82"/>
<accession>A0A0C3NB82</accession>
<sequence>MPALPKDVTLFGKFLTLQSMAEHAIGCLLVAEHSYFLMQHEHHLWQEVLSLAVEEYNSSNMQTTISEAVKAAFHDHDHDIHGLCEAIIKIIIKYRMSNKLLMEPEGQ</sequence>
<dbReference type="HOGENOM" id="CLU_144955_1_0_1"/>
<dbReference type="Proteomes" id="UP000054217">
    <property type="component" value="Unassembled WGS sequence"/>
</dbReference>
<dbReference type="OrthoDB" id="2670972at2759"/>
<name>A0A0C3NB82_PISTI</name>
<gene>
    <name evidence="1" type="ORF">M404DRAFT_857564</name>
</gene>
<dbReference type="EMBL" id="KN832017">
    <property type="protein sequence ID" value="KIN98349.1"/>
    <property type="molecule type" value="Genomic_DNA"/>
</dbReference>
<dbReference type="InParanoid" id="A0A0C3NB82"/>
<evidence type="ECO:0000313" key="2">
    <source>
        <dbReference type="Proteomes" id="UP000054217"/>
    </source>
</evidence>
<protein>
    <submittedName>
        <fullName evidence="1">Uncharacterized protein</fullName>
    </submittedName>
</protein>
<reference evidence="2" key="2">
    <citation type="submission" date="2015-01" db="EMBL/GenBank/DDBJ databases">
        <title>Evolutionary Origins and Diversification of the Mycorrhizal Mutualists.</title>
        <authorList>
            <consortium name="DOE Joint Genome Institute"/>
            <consortium name="Mycorrhizal Genomics Consortium"/>
            <person name="Kohler A."/>
            <person name="Kuo A."/>
            <person name="Nagy L.G."/>
            <person name="Floudas D."/>
            <person name="Copeland A."/>
            <person name="Barry K.W."/>
            <person name="Cichocki N."/>
            <person name="Veneault-Fourrey C."/>
            <person name="LaButti K."/>
            <person name="Lindquist E.A."/>
            <person name="Lipzen A."/>
            <person name="Lundell T."/>
            <person name="Morin E."/>
            <person name="Murat C."/>
            <person name="Riley R."/>
            <person name="Ohm R."/>
            <person name="Sun H."/>
            <person name="Tunlid A."/>
            <person name="Henrissat B."/>
            <person name="Grigoriev I.V."/>
            <person name="Hibbett D.S."/>
            <person name="Martin F."/>
        </authorList>
    </citation>
    <scope>NUCLEOTIDE SEQUENCE [LARGE SCALE GENOMIC DNA]</scope>
    <source>
        <strain evidence="2">Marx 270</strain>
    </source>
</reference>
<organism evidence="1 2">
    <name type="scientific">Pisolithus tinctorius Marx 270</name>
    <dbReference type="NCBI Taxonomy" id="870435"/>
    <lineage>
        <taxon>Eukaryota</taxon>
        <taxon>Fungi</taxon>
        <taxon>Dikarya</taxon>
        <taxon>Basidiomycota</taxon>
        <taxon>Agaricomycotina</taxon>
        <taxon>Agaricomycetes</taxon>
        <taxon>Agaricomycetidae</taxon>
        <taxon>Boletales</taxon>
        <taxon>Sclerodermatineae</taxon>
        <taxon>Pisolithaceae</taxon>
        <taxon>Pisolithus</taxon>
    </lineage>
</organism>
<keyword evidence="2" id="KW-1185">Reference proteome</keyword>
<proteinExistence type="predicted"/>